<keyword evidence="5" id="KW-0732">Signal</keyword>
<dbReference type="InterPro" id="IPR023415">
    <property type="entry name" value="LDLR_class-A_CS"/>
</dbReference>
<dbReference type="PROSITE" id="PS01180">
    <property type="entry name" value="CUB"/>
    <property type="match status" value="1"/>
</dbReference>
<reference evidence="8 9" key="1">
    <citation type="submission" date="2014-10" db="EMBL/GenBank/DDBJ databases">
        <title>Draft genome of the hookworm Ancylostoma caninum.</title>
        <authorList>
            <person name="Mitreva M."/>
        </authorList>
    </citation>
    <scope>NUCLEOTIDE SEQUENCE [LARGE SCALE GENOMIC DNA]</scope>
    <source>
        <strain evidence="8 9">Baltimore</strain>
    </source>
</reference>
<name>A0A368FZM1_ANCCA</name>
<evidence type="ECO:0000259" key="7">
    <source>
        <dbReference type="PROSITE" id="PS50041"/>
    </source>
</evidence>
<evidence type="ECO:0000313" key="9">
    <source>
        <dbReference type="Proteomes" id="UP000252519"/>
    </source>
</evidence>
<feature type="chain" id="PRO_5016977546" evidence="5">
    <location>
        <begin position="23"/>
        <end position="338"/>
    </location>
</feature>
<feature type="disulfide bond" evidence="4">
    <location>
        <begin position="172"/>
        <end position="184"/>
    </location>
</feature>
<feature type="signal peptide" evidence="5">
    <location>
        <begin position="1"/>
        <end position="22"/>
    </location>
</feature>
<dbReference type="SMART" id="SM00042">
    <property type="entry name" value="CUB"/>
    <property type="match status" value="1"/>
</dbReference>
<feature type="disulfide bond" evidence="4">
    <location>
        <begin position="179"/>
        <end position="197"/>
    </location>
</feature>
<dbReference type="SMART" id="SM00034">
    <property type="entry name" value="CLECT"/>
    <property type="match status" value="1"/>
</dbReference>
<evidence type="ECO:0000313" key="8">
    <source>
        <dbReference type="EMBL" id="RCN37663.1"/>
    </source>
</evidence>
<dbReference type="Pfam" id="PF00431">
    <property type="entry name" value="CUB"/>
    <property type="match status" value="1"/>
</dbReference>
<dbReference type="EMBL" id="JOJR01000451">
    <property type="protein sequence ID" value="RCN37663.1"/>
    <property type="molecule type" value="Genomic_DNA"/>
</dbReference>
<dbReference type="SUPFAM" id="SSF56436">
    <property type="entry name" value="C-type lectin-like"/>
    <property type="match status" value="1"/>
</dbReference>
<gene>
    <name evidence="8" type="ORF">ANCCAN_16413</name>
</gene>
<accession>A0A368FZM1</accession>
<dbReference type="Proteomes" id="UP000252519">
    <property type="component" value="Unassembled WGS sequence"/>
</dbReference>
<organism evidence="8 9">
    <name type="scientific">Ancylostoma caninum</name>
    <name type="common">Dog hookworm</name>
    <dbReference type="NCBI Taxonomy" id="29170"/>
    <lineage>
        <taxon>Eukaryota</taxon>
        <taxon>Metazoa</taxon>
        <taxon>Ecdysozoa</taxon>
        <taxon>Nematoda</taxon>
        <taxon>Chromadorea</taxon>
        <taxon>Rhabditida</taxon>
        <taxon>Rhabditina</taxon>
        <taxon>Rhabditomorpha</taxon>
        <taxon>Strongyloidea</taxon>
        <taxon>Ancylostomatidae</taxon>
        <taxon>Ancylostomatinae</taxon>
        <taxon>Ancylostoma</taxon>
    </lineage>
</organism>
<dbReference type="CDD" id="cd00112">
    <property type="entry name" value="LDLa"/>
    <property type="match status" value="1"/>
</dbReference>
<dbReference type="InterPro" id="IPR035914">
    <property type="entry name" value="Sperma_CUB_dom_sf"/>
</dbReference>
<proteinExistence type="predicted"/>
<dbReference type="Gene3D" id="4.10.400.10">
    <property type="entry name" value="Low-density Lipoprotein Receptor"/>
    <property type="match status" value="1"/>
</dbReference>
<dbReference type="Pfam" id="PF00057">
    <property type="entry name" value="Ldl_recept_a"/>
    <property type="match status" value="1"/>
</dbReference>
<dbReference type="PANTHER" id="PTHR22803">
    <property type="entry name" value="MANNOSE, PHOSPHOLIPASE, LECTIN RECEPTOR RELATED"/>
    <property type="match status" value="1"/>
</dbReference>
<comment type="caution">
    <text evidence="8">The sequence shown here is derived from an EMBL/GenBank/DDBJ whole genome shotgun (WGS) entry which is preliminary data.</text>
</comment>
<dbReference type="InterPro" id="IPR016187">
    <property type="entry name" value="CTDL_fold"/>
</dbReference>
<dbReference type="AlphaFoldDB" id="A0A368FZM1"/>
<dbReference type="InterPro" id="IPR002172">
    <property type="entry name" value="LDrepeatLR_classA_rpt"/>
</dbReference>
<dbReference type="CDD" id="cd00041">
    <property type="entry name" value="CUB"/>
    <property type="match status" value="1"/>
</dbReference>
<dbReference type="InterPro" id="IPR016186">
    <property type="entry name" value="C-type_lectin-like/link_sf"/>
</dbReference>
<keyword evidence="2" id="KW-0325">Glycoprotein</keyword>
<dbReference type="SUPFAM" id="SSF49854">
    <property type="entry name" value="Spermadhesin, CUB domain"/>
    <property type="match status" value="1"/>
</dbReference>
<dbReference type="PROSITE" id="PS01209">
    <property type="entry name" value="LDLRA_1"/>
    <property type="match status" value="1"/>
</dbReference>
<dbReference type="PROSITE" id="PS50041">
    <property type="entry name" value="C_TYPE_LECTIN_2"/>
    <property type="match status" value="1"/>
</dbReference>
<feature type="domain" description="CUB" evidence="6">
    <location>
        <begin position="215"/>
        <end position="284"/>
    </location>
</feature>
<evidence type="ECO:0000256" key="1">
    <source>
        <dbReference type="ARBA" id="ARBA00023157"/>
    </source>
</evidence>
<dbReference type="SUPFAM" id="SSF57424">
    <property type="entry name" value="LDL receptor-like module"/>
    <property type="match status" value="1"/>
</dbReference>
<dbReference type="Gene3D" id="3.10.100.10">
    <property type="entry name" value="Mannose-Binding Protein A, subunit A"/>
    <property type="match status" value="1"/>
</dbReference>
<dbReference type="FunFam" id="4.10.400.10:FF:000065">
    <property type="entry name" value="Transmembrane protease serine 7"/>
    <property type="match status" value="1"/>
</dbReference>
<sequence length="338" mass="37810">MLPRARTVVLVLTLIAPSLCSSKETPPSSVLSDIELHCPEGWSRLGQKCLKTYHVEKSWPQALHTCARYGAHLVRIETSRENKFAASLLTRPGRTTQHQAWIGLSSQQQEDDVAFVWGDGVPASRYAGFWKESQPDYRSGSCAMGTVSKTDLEWSLERCNILRPFICEIPACVKGSFFCAIGGCVPESRRCNGVDDCGDFSDELNCPASHADLACLQYDKGESGKLSTPNYPSSYKGNSNCRWVIEAPINSRIQLTFDFFETEEFVDIVTVLDGGPAENSTTGGCKKLILVLRKIYYFYDNLQHAKSLAKCFSAGNAFRNEKRKIRRDFIDKHDHRSI</sequence>
<dbReference type="Gene3D" id="2.60.120.290">
    <property type="entry name" value="Spermadhesin, CUB domain"/>
    <property type="match status" value="1"/>
</dbReference>
<protein>
    <submittedName>
        <fullName evidence="8">Lectin C-type domain protein</fullName>
    </submittedName>
</protein>
<dbReference type="InterPro" id="IPR001304">
    <property type="entry name" value="C-type_lectin-like"/>
</dbReference>
<feature type="domain" description="C-type lectin" evidence="7">
    <location>
        <begin position="45"/>
        <end position="168"/>
    </location>
</feature>
<dbReference type="PROSITE" id="PS50068">
    <property type="entry name" value="LDLRA_2"/>
    <property type="match status" value="1"/>
</dbReference>
<evidence type="ECO:0000256" key="2">
    <source>
        <dbReference type="ARBA" id="ARBA00023180"/>
    </source>
</evidence>
<dbReference type="InterPro" id="IPR036055">
    <property type="entry name" value="LDL_receptor-like_sf"/>
</dbReference>
<dbReference type="InterPro" id="IPR050111">
    <property type="entry name" value="C-type_lectin/snaclec_domain"/>
</dbReference>
<evidence type="ECO:0000256" key="3">
    <source>
        <dbReference type="PROSITE-ProRule" id="PRU00059"/>
    </source>
</evidence>
<evidence type="ECO:0000256" key="5">
    <source>
        <dbReference type="SAM" id="SignalP"/>
    </source>
</evidence>
<dbReference type="CDD" id="cd00037">
    <property type="entry name" value="CLECT"/>
    <property type="match status" value="1"/>
</dbReference>
<evidence type="ECO:0000259" key="6">
    <source>
        <dbReference type="PROSITE" id="PS01180"/>
    </source>
</evidence>
<keyword evidence="9" id="KW-1185">Reference proteome</keyword>
<dbReference type="Pfam" id="PF00059">
    <property type="entry name" value="Lectin_C"/>
    <property type="match status" value="1"/>
</dbReference>
<dbReference type="OrthoDB" id="418245at2759"/>
<evidence type="ECO:0000256" key="4">
    <source>
        <dbReference type="PROSITE-ProRule" id="PRU00124"/>
    </source>
</evidence>
<dbReference type="SMART" id="SM00192">
    <property type="entry name" value="LDLa"/>
    <property type="match status" value="1"/>
</dbReference>
<feature type="disulfide bond" evidence="4">
    <location>
        <begin position="191"/>
        <end position="206"/>
    </location>
</feature>
<keyword evidence="1 4" id="KW-1015">Disulfide bond</keyword>
<dbReference type="InterPro" id="IPR000859">
    <property type="entry name" value="CUB_dom"/>
</dbReference>
<comment type="caution">
    <text evidence="3">Lacks conserved residue(s) required for the propagation of feature annotation.</text>
</comment>
<dbReference type="STRING" id="29170.A0A368FZM1"/>